<accession>A0ABV7ZPD9</accession>
<protein>
    <submittedName>
        <fullName evidence="7">ABC transporter ATP-binding protein</fullName>
    </submittedName>
</protein>
<keyword evidence="2" id="KW-0813">Transport</keyword>
<evidence type="ECO:0000256" key="1">
    <source>
        <dbReference type="ARBA" id="ARBA00005417"/>
    </source>
</evidence>
<dbReference type="InterPro" id="IPR003439">
    <property type="entry name" value="ABC_transporter-like_ATP-bd"/>
</dbReference>
<proteinExistence type="inferred from homology"/>
<organism evidence="7 8">
    <name type="scientific">Corynebacterium hansenii</name>
    <dbReference type="NCBI Taxonomy" id="394964"/>
    <lineage>
        <taxon>Bacteria</taxon>
        <taxon>Bacillati</taxon>
        <taxon>Actinomycetota</taxon>
        <taxon>Actinomycetes</taxon>
        <taxon>Mycobacteriales</taxon>
        <taxon>Corynebacteriaceae</taxon>
        <taxon>Corynebacterium</taxon>
    </lineage>
</organism>
<evidence type="ECO:0000256" key="4">
    <source>
        <dbReference type="ARBA" id="ARBA00022840"/>
    </source>
</evidence>
<keyword evidence="4 7" id="KW-0067">ATP-binding</keyword>
<dbReference type="PANTHER" id="PTHR43776:SF7">
    <property type="entry name" value="D,D-DIPEPTIDE TRANSPORT ATP-BINDING PROTEIN DDPF-RELATED"/>
    <property type="match status" value="1"/>
</dbReference>
<feature type="region of interest" description="Disordered" evidence="5">
    <location>
        <begin position="233"/>
        <end position="268"/>
    </location>
</feature>
<dbReference type="SUPFAM" id="SSF52540">
    <property type="entry name" value="P-loop containing nucleoside triphosphate hydrolases"/>
    <property type="match status" value="2"/>
</dbReference>
<feature type="domain" description="ABC transporter" evidence="6">
    <location>
        <begin position="268"/>
        <end position="489"/>
    </location>
</feature>
<comment type="similarity">
    <text evidence="1">Belongs to the ABC transporter superfamily.</text>
</comment>
<sequence length="491" mass="51917">MTSVNASLPKTARLTRRLTVADFSVTAGGRTLLPPVNLDVGAGSVVAVTGASGSGKSTLLRAILGELPDGASAAGSIAVDGRDPLALAERELRDFRGTAVAYVDQDPATALNPTHSVNRILREVSAGRHSARELADLVGLDHRLLRRRIGQLSGGQQRRVALARALSKDAGLILADEPLAGLDPRARVRIVDMLRRIADEHGHAIVVTGHLIDSDPQVRARLDDVACIARPLAPASGGSGRSGLTTEPRDRHTADSPEGSPDHPGGGAQVLDAMLRTVAAPDGRIIADAVGVTAAAGEVLGICGDSGCGKTTVARALAGWDRCDGTIRVDGRELPSSRRRPRKDRHLVQLVPQDTRGTLDPRRSVEWILGRPLELRSGKRAGRERIVDLLRAVGLDDAVLAATPPRLSGGQRQRVAIARALAAGPRVLVCDEATSALDAANSERIGRLLRDLARDRGIAVLVISHDHGFLARWCDRVVDAGAEWKPRERGV</sequence>
<dbReference type="EMBL" id="JBHRZN010000001">
    <property type="protein sequence ID" value="MFC3849256.1"/>
    <property type="molecule type" value="Genomic_DNA"/>
</dbReference>
<dbReference type="RefSeq" id="WP_290291044.1">
    <property type="nucleotide sequence ID" value="NZ_CP047211.1"/>
</dbReference>
<name>A0ABV7ZPD9_9CORY</name>
<evidence type="ECO:0000256" key="3">
    <source>
        <dbReference type="ARBA" id="ARBA00022741"/>
    </source>
</evidence>
<comment type="caution">
    <text evidence="7">The sequence shown here is derived from an EMBL/GenBank/DDBJ whole genome shotgun (WGS) entry which is preliminary data.</text>
</comment>
<dbReference type="PROSITE" id="PS50893">
    <property type="entry name" value="ABC_TRANSPORTER_2"/>
    <property type="match status" value="2"/>
</dbReference>
<feature type="domain" description="ABC transporter" evidence="6">
    <location>
        <begin position="18"/>
        <end position="256"/>
    </location>
</feature>
<keyword evidence="3" id="KW-0547">Nucleotide-binding</keyword>
<evidence type="ECO:0000313" key="8">
    <source>
        <dbReference type="Proteomes" id="UP001595751"/>
    </source>
</evidence>
<dbReference type="PROSITE" id="PS00211">
    <property type="entry name" value="ABC_TRANSPORTER_1"/>
    <property type="match status" value="2"/>
</dbReference>
<keyword evidence="8" id="KW-1185">Reference proteome</keyword>
<dbReference type="Proteomes" id="UP001595751">
    <property type="component" value="Unassembled WGS sequence"/>
</dbReference>
<dbReference type="GO" id="GO:0005524">
    <property type="term" value="F:ATP binding"/>
    <property type="evidence" value="ECO:0007669"/>
    <property type="project" value="UniProtKB-KW"/>
</dbReference>
<dbReference type="SMART" id="SM00382">
    <property type="entry name" value="AAA"/>
    <property type="match status" value="2"/>
</dbReference>
<dbReference type="PANTHER" id="PTHR43776">
    <property type="entry name" value="TRANSPORT ATP-BINDING PROTEIN"/>
    <property type="match status" value="1"/>
</dbReference>
<evidence type="ECO:0000259" key="6">
    <source>
        <dbReference type="PROSITE" id="PS50893"/>
    </source>
</evidence>
<dbReference type="InterPro" id="IPR027417">
    <property type="entry name" value="P-loop_NTPase"/>
</dbReference>
<dbReference type="Gene3D" id="3.40.50.300">
    <property type="entry name" value="P-loop containing nucleotide triphosphate hydrolases"/>
    <property type="match status" value="2"/>
</dbReference>
<evidence type="ECO:0000313" key="7">
    <source>
        <dbReference type="EMBL" id="MFC3849256.1"/>
    </source>
</evidence>
<dbReference type="Pfam" id="PF00005">
    <property type="entry name" value="ABC_tran"/>
    <property type="match status" value="2"/>
</dbReference>
<dbReference type="InterPro" id="IPR003593">
    <property type="entry name" value="AAA+_ATPase"/>
</dbReference>
<evidence type="ECO:0000256" key="5">
    <source>
        <dbReference type="SAM" id="MobiDB-lite"/>
    </source>
</evidence>
<gene>
    <name evidence="7" type="ORF">ACFORJ_03615</name>
</gene>
<dbReference type="InterPro" id="IPR050319">
    <property type="entry name" value="ABC_transp_ATP-bind"/>
</dbReference>
<reference evidence="8" key="1">
    <citation type="journal article" date="2019" name="Int. J. Syst. Evol. Microbiol.">
        <title>The Global Catalogue of Microorganisms (GCM) 10K type strain sequencing project: providing services to taxonomists for standard genome sequencing and annotation.</title>
        <authorList>
            <consortium name="The Broad Institute Genomics Platform"/>
            <consortium name="The Broad Institute Genome Sequencing Center for Infectious Disease"/>
            <person name="Wu L."/>
            <person name="Ma J."/>
        </authorList>
    </citation>
    <scope>NUCLEOTIDE SEQUENCE [LARGE SCALE GENOMIC DNA]</scope>
    <source>
        <strain evidence="8">CCUG 53252</strain>
    </source>
</reference>
<dbReference type="InterPro" id="IPR017871">
    <property type="entry name" value="ABC_transporter-like_CS"/>
</dbReference>
<evidence type="ECO:0000256" key="2">
    <source>
        <dbReference type="ARBA" id="ARBA00022448"/>
    </source>
</evidence>